<evidence type="ECO:0000313" key="3">
    <source>
        <dbReference type="Proteomes" id="UP000887013"/>
    </source>
</evidence>
<comment type="caution">
    <text evidence="2">The sequence shown here is derived from an EMBL/GenBank/DDBJ whole genome shotgun (WGS) entry which is preliminary data.</text>
</comment>
<keyword evidence="1" id="KW-0812">Transmembrane</keyword>
<keyword evidence="1" id="KW-0472">Membrane</keyword>
<proteinExistence type="predicted"/>
<organism evidence="2 3">
    <name type="scientific">Nephila pilipes</name>
    <name type="common">Giant wood spider</name>
    <name type="synonym">Nephila maculata</name>
    <dbReference type="NCBI Taxonomy" id="299642"/>
    <lineage>
        <taxon>Eukaryota</taxon>
        <taxon>Metazoa</taxon>
        <taxon>Ecdysozoa</taxon>
        <taxon>Arthropoda</taxon>
        <taxon>Chelicerata</taxon>
        <taxon>Arachnida</taxon>
        <taxon>Araneae</taxon>
        <taxon>Araneomorphae</taxon>
        <taxon>Entelegynae</taxon>
        <taxon>Araneoidea</taxon>
        <taxon>Nephilidae</taxon>
        <taxon>Nephila</taxon>
    </lineage>
</organism>
<gene>
    <name evidence="2" type="ORF">NPIL_508151</name>
</gene>
<sequence length="119" mass="13661">MIYGCPSDFSLTDLNFLMGGNSGGLPHAYGSCFLLIFMMMRRRFLLEEPSDRLEFKPVNNFGDLVYLEVEADGDVQVAYYREVVQLQMWWLLSPCDSKVESGRRILHRGILCVLLGTRM</sequence>
<dbReference type="EMBL" id="BMAW01069019">
    <property type="protein sequence ID" value="GFT66930.1"/>
    <property type="molecule type" value="Genomic_DNA"/>
</dbReference>
<dbReference type="Proteomes" id="UP000887013">
    <property type="component" value="Unassembled WGS sequence"/>
</dbReference>
<feature type="transmembrane region" description="Helical" evidence="1">
    <location>
        <begin position="16"/>
        <end position="37"/>
    </location>
</feature>
<evidence type="ECO:0000256" key="1">
    <source>
        <dbReference type="SAM" id="Phobius"/>
    </source>
</evidence>
<protein>
    <submittedName>
        <fullName evidence="2">Uncharacterized protein</fullName>
    </submittedName>
</protein>
<dbReference type="AlphaFoldDB" id="A0A8X6PIP9"/>
<reference evidence="2" key="1">
    <citation type="submission" date="2020-08" db="EMBL/GenBank/DDBJ databases">
        <title>Multicomponent nature underlies the extraordinary mechanical properties of spider dragline silk.</title>
        <authorList>
            <person name="Kono N."/>
            <person name="Nakamura H."/>
            <person name="Mori M."/>
            <person name="Yoshida Y."/>
            <person name="Ohtoshi R."/>
            <person name="Malay A.D."/>
            <person name="Moran D.A.P."/>
            <person name="Tomita M."/>
            <person name="Numata K."/>
            <person name="Arakawa K."/>
        </authorList>
    </citation>
    <scope>NUCLEOTIDE SEQUENCE</scope>
</reference>
<keyword evidence="3" id="KW-1185">Reference proteome</keyword>
<keyword evidence="1" id="KW-1133">Transmembrane helix</keyword>
<evidence type="ECO:0000313" key="2">
    <source>
        <dbReference type="EMBL" id="GFT66930.1"/>
    </source>
</evidence>
<accession>A0A8X6PIP9</accession>
<name>A0A8X6PIP9_NEPPI</name>